<comment type="caution">
    <text evidence="3">The sequence shown here is derived from an EMBL/GenBank/DDBJ whole genome shotgun (WGS) entry which is preliminary data.</text>
</comment>
<evidence type="ECO:0000313" key="3">
    <source>
        <dbReference type="EMBL" id="PLW71019.1"/>
    </source>
</evidence>
<dbReference type="InterPro" id="IPR036779">
    <property type="entry name" value="LysM_dom_sf"/>
</dbReference>
<dbReference type="RefSeq" id="WP_076002191.1">
    <property type="nucleotide sequence ID" value="NZ_PKUS01000001.1"/>
</dbReference>
<evidence type="ECO:0000259" key="2">
    <source>
        <dbReference type="PROSITE" id="PS51782"/>
    </source>
</evidence>
<evidence type="ECO:0000313" key="4">
    <source>
        <dbReference type="Proteomes" id="UP000235005"/>
    </source>
</evidence>
<sequence length="343" mass="38329">MKIRSLSIGLLLVSLMFSAFLQAAVELKENVPETYIVKKGDTLWGISGMYLSEPWLWPELWDVNPQIDNPHLIYPGDELYLVWIDGRPRLRLRRGRDVKLTPSMRVNPLDLAIPVIPLDQIGAFLLRHRILGADDLNNSAYIVAGDQGHLISAPGDLIFGRGPFPDGERTYGIYRPGETYRDPLTEELLGYQAQDIGNAKLLSSNKDDVTELEINRVTEEVRMADRLLPMEEKIIDATFHPRAPEAEIVDAYMIAVDGGVTQIGTTDIVVINKGLRDGLEAGHVLAIYQSGELVFDQVAQENVRLPDVRAGLAMVFESFEKASYALVLKSNRPLKVMDKVKNP</sequence>
<dbReference type="PANTHER" id="PTHR34700">
    <property type="entry name" value="POTASSIUM BINDING PROTEIN KBP"/>
    <property type="match status" value="1"/>
</dbReference>
<dbReference type="Proteomes" id="UP000235005">
    <property type="component" value="Unassembled WGS sequence"/>
</dbReference>
<dbReference type="SMART" id="SM00257">
    <property type="entry name" value="LysM"/>
    <property type="match status" value="1"/>
</dbReference>
<dbReference type="EMBL" id="PKUS01000001">
    <property type="protein sequence ID" value="PLW71019.1"/>
    <property type="molecule type" value="Genomic_DNA"/>
</dbReference>
<reference evidence="3 4" key="1">
    <citation type="submission" date="2018-01" db="EMBL/GenBank/DDBJ databases">
        <title>The draft genome sequence of Halioglobus lutimaris HF004.</title>
        <authorList>
            <person name="Du Z.-J."/>
            <person name="Shi M.-J."/>
        </authorList>
    </citation>
    <scope>NUCLEOTIDE SEQUENCE [LARGE SCALE GENOMIC DNA]</scope>
    <source>
        <strain evidence="3 4">HF004</strain>
    </source>
</reference>
<dbReference type="PANTHER" id="PTHR34700:SF4">
    <property type="entry name" value="PHAGE-LIKE ELEMENT PBSX PROTEIN XKDP"/>
    <property type="match status" value="1"/>
</dbReference>
<keyword evidence="4" id="KW-1185">Reference proteome</keyword>
<dbReference type="Pfam" id="PF01476">
    <property type="entry name" value="LysM"/>
    <property type="match status" value="1"/>
</dbReference>
<protein>
    <submittedName>
        <fullName evidence="3">LysM domain-containing protein</fullName>
    </submittedName>
</protein>
<proteinExistence type="predicted"/>
<accession>A0A2N5X978</accession>
<dbReference type="SUPFAM" id="SSF54106">
    <property type="entry name" value="LysM domain"/>
    <property type="match status" value="1"/>
</dbReference>
<dbReference type="CDD" id="cd00118">
    <property type="entry name" value="LysM"/>
    <property type="match status" value="1"/>
</dbReference>
<keyword evidence="1" id="KW-0732">Signal</keyword>
<dbReference type="InterPro" id="IPR052196">
    <property type="entry name" value="Bact_Kbp"/>
</dbReference>
<evidence type="ECO:0000256" key="1">
    <source>
        <dbReference type="SAM" id="SignalP"/>
    </source>
</evidence>
<name>A0A2N5X978_9GAMM</name>
<feature type="chain" id="PRO_5014911423" evidence="1">
    <location>
        <begin position="24"/>
        <end position="343"/>
    </location>
</feature>
<dbReference type="Gene3D" id="3.10.350.10">
    <property type="entry name" value="LysM domain"/>
    <property type="match status" value="1"/>
</dbReference>
<dbReference type="AlphaFoldDB" id="A0A2N5X978"/>
<dbReference type="OrthoDB" id="9765158at2"/>
<organism evidence="3 4">
    <name type="scientific">Pseudohalioglobus lutimaris</name>
    <dbReference type="NCBI Taxonomy" id="1737061"/>
    <lineage>
        <taxon>Bacteria</taxon>
        <taxon>Pseudomonadati</taxon>
        <taxon>Pseudomonadota</taxon>
        <taxon>Gammaproteobacteria</taxon>
        <taxon>Cellvibrionales</taxon>
        <taxon>Halieaceae</taxon>
        <taxon>Pseudohalioglobus</taxon>
    </lineage>
</organism>
<dbReference type="InterPro" id="IPR018392">
    <property type="entry name" value="LysM"/>
</dbReference>
<dbReference type="PROSITE" id="PS51782">
    <property type="entry name" value="LYSM"/>
    <property type="match status" value="1"/>
</dbReference>
<gene>
    <name evidence="3" type="ORF">C0039_01710</name>
</gene>
<feature type="domain" description="LysM" evidence="2">
    <location>
        <begin position="33"/>
        <end position="81"/>
    </location>
</feature>
<feature type="signal peptide" evidence="1">
    <location>
        <begin position="1"/>
        <end position="23"/>
    </location>
</feature>